<dbReference type="STRING" id="59196.RICGR_0214"/>
<reference evidence="4" key="1">
    <citation type="submission" date="2006-04" db="EMBL/GenBank/DDBJ databases">
        <authorList>
            <person name="Seshadri R."/>
            <person name="Federici B.A."/>
        </authorList>
    </citation>
    <scope>NUCLEOTIDE SEQUENCE [LARGE SCALE GENOMIC DNA]</scope>
</reference>
<dbReference type="InterPro" id="IPR043129">
    <property type="entry name" value="ATPase_NBD"/>
</dbReference>
<dbReference type="OrthoDB" id="9780777at2"/>
<protein>
    <submittedName>
        <fullName evidence="4">Carbamoyltransferase family protein</fullName>
    </submittedName>
</protein>
<evidence type="ECO:0000259" key="2">
    <source>
        <dbReference type="Pfam" id="PF02543"/>
    </source>
</evidence>
<dbReference type="RefSeq" id="WP_006035058.1">
    <property type="nucleotide sequence ID" value="NZ_AAQJ02000001.1"/>
</dbReference>
<gene>
    <name evidence="4" type="ORF">RICGR_0214</name>
</gene>
<organism evidence="4 5">
    <name type="scientific">Rickettsiella grylli</name>
    <dbReference type="NCBI Taxonomy" id="59196"/>
    <lineage>
        <taxon>Bacteria</taxon>
        <taxon>Pseudomonadati</taxon>
        <taxon>Pseudomonadota</taxon>
        <taxon>Gammaproteobacteria</taxon>
        <taxon>Legionellales</taxon>
        <taxon>Coxiellaceae</taxon>
        <taxon>Rickettsiella</taxon>
    </lineage>
</organism>
<sequence>MNILGINSFFEHPAVALIANGKLLFAMEDERLTRIKHGRKYSPYQTYVPFQAIYSALNSQNMTFKDIHEIAYSYDRWAHLKSLWGCLINRRRSSLKQEISAFRTASNVFPSIKSGFEIPHRTKQIMSPKYLLNVRYKEWDHHLSHAASAFFCSGFSESLVIVSDGSGENATTSIYLGKEGYLKKIASTILPHSLGFFYSCMTQHLGFEPFSDEYKVMGMSAYGKDLYRQQMQQLVLIKPNGLYAIDAKKLFNLSSFLGTERKYNSVLDQKHFDMARSAQIRLEEILEHIMLHFMKKYHAANLCLAGGTFLNILANSRLVSNPVVKNYFIQPASHDAGTAIGAAALSWVQSGGCPQLSWESMFLGTEYSDNEIETSLKQANLSYKKLSLSESIQTLAKLLSNEKIVALHRGRMEFGPRALGNRSLLASPRSEKTRTKLNSLKVREQFRPLAPLVTSDSFETYFEGLPNRYMMLIVKARDIAKAKIPAVVHHDGTARAQVIYKEQDSYLYDLLKAFEAYSQVPVLINTSLNVRGKPIDESPYDSLSSFFISGIDYLMMGSYLVKNPVHATQSASLKKVFEYEI</sequence>
<name>A8PKN0_9COXI</name>
<reference evidence="4" key="2">
    <citation type="submission" date="2007-10" db="EMBL/GenBank/DDBJ databases">
        <authorList>
            <person name="Myers G.S."/>
        </authorList>
    </citation>
    <scope>NUCLEOTIDE SEQUENCE [LARGE SCALE GENOMIC DNA]</scope>
</reference>
<dbReference type="eggNOG" id="COG2192">
    <property type="taxonomic scope" value="Bacteria"/>
</dbReference>
<comment type="similarity">
    <text evidence="1">Belongs to the NodU/CmcH family.</text>
</comment>
<keyword evidence="5" id="KW-1185">Reference proteome</keyword>
<dbReference type="InterPro" id="IPR031730">
    <property type="entry name" value="Carbam_trans_C"/>
</dbReference>
<dbReference type="PANTHER" id="PTHR34847">
    <property type="entry name" value="NODULATION PROTEIN U"/>
    <property type="match status" value="1"/>
</dbReference>
<feature type="domain" description="Carbamoyltransferase" evidence="2">
    <location>
        <begin position="3"/>
        <end position="343"/>
    </location>
</feature>
<evidence type="ECO:0000256" key="1">
    <source>
        <dbReference type="ARBA" id="ARBA00006129"/>
    </source>
</evidence>
<dbReference type="AlphaFoldDB" id="A8PKN0"/>
<dbReference type="InterPro" id="IPR003696">
    <property type="entry name" value="Carbtransf_dom"/>
</dbReference>
<dbReference type="CDD" id="cd24098">
    <property type="entry name" value="ASKHA_NBD_TobZ_N"/>
    <property type="match status" value="1"/>
</dbReference>
<dbReference type="Proteomes" id="UP000054075">
    <property type="component" value="Unassembled WGS sequence"/>
</dbReference>
<dbReference type="InterPro" id="IPR038152">
    <property type="entry name" value="Carbam_trans_C_sf"/>
</dbReference>
<dbReference type="EMBL" id="AAQJ02000001">
    <property type="protein sequence ID" value="EDP46071.1"/>
    <property type="molecule type" value="Genomic_DNA"/>
</dbReference>
<dbReference type="SUPFAM" id="SSF53067">
    <property type="entry name" value="Actin-like ATPase domain"/>
    <property type="match status" value="1"/>
</dbReference>
<accession>A8PKN0</accession>
<feature type="domain" description="Carbamoyltransferase C-terminal" evidence="3">
    <location>
        <begin position="396"/>
        <end position="562"/>
    </location>
</feature>
<dbReference type="Pfam" id="PF02543">
    <property type="entry name" value="Carbam_trans_N"/>
    <property type="match status" value="1"/>
</dbReference>
<evidence type="ECO:0000313" key="5">
    <source>
        <dbReference type="Proteomes" id="UP000054075"/>
    </source>
</evidence>
<proteinExistence type="inferred from homology"/>
<evidence type="ECO:0000313" key="4">
    <source>
        <dbReference type="EMBL" id="EDP46071.1"/>
    </source>
</evidence>
<dbReference type="Gene3D" id="3.30.420.40">
    <property type="match status" value="2"/>
</dbReference>
<dbReference type="GO" id="GO:0016740">
    <property type="term" value="F:transferase activity"/>
    <property type="evidence" value="ECO:0007669"/>
    <property type="project" value="UniProtKB-KW"/>
</dbReference>
<dbReference type="Gene3D" id="3.90.870.20">
    <property type="entry name" value="Carbamoyltransferase, C-terminal domain"/>
    <property type="match status" value="1"/>
</dbReference>
<dbReference type="PANTHER" id="PTHR34847:SF1">
    <property type="entry name" value="NODULATION PROTEIN U"/>
    <property type="match status" value="1"/>
</dbReference>
<dbReference type="InterPro" id="IPR051338">
    <property type="entry name" value="NodU/CmcH_Carbamoyltrnsfr"/>
</dbReference>
<comment type="caution">
    <text evidence="4">The sequence shown here is derived from an EMBL/GenBank/DDBJ whole genome shotgun (WGS) entry which is preliminary data.</text>
</comment>
<evidence type="ECO:0000259" key="3">
    <source>
        <dbReference type="Pfam" id="PF16861"/>
    </source>
</evidence>
<dbReference type="Pfam" id="PF16861">
    <property type="entry name" value="Carbam_trans_C"/>
    <property type="match status" value="1"/>
</dbReference>